<feature type="transmembrane region" description="Helical" evidence="1">
    <location>
        <begin position="38"/>
        <end position="57"/>
    </location>
</feature>
<gene>
    <name evidence="3" type="ORF">PN36_16600</name>
</gene>
<keyword evidence="1" id="KW-1133">Transmembrane helix</keyword>
<feature type="transmembrane region" description="Helical" evidence="1">
    <location>
        <begin position="244"/>
        <end position="264"/>
    </location>
</feature>
<feature type="domain" description="Acyltransferase 3" evidence="2">
    <location>
        <begin position="4"/>
        <end position="322"/>
    </location>
</feature>
<dbReference type="InterPro" id="IPR050879">
    <property type="entry name" value="Acyltransferase_3"/>
</dbReference>
<evidence type="ECO:0000313" key="4">
    <source>
        <dbReference type="Proteomes" id="UP000030428"/>
    </source>
</evidence>
<comment type="caution">
    <text evidence="3">The sequence shown here is derived from an EMBL/GenBank/DDBJ whole genome shotgun (WGS) entry which is preliminary data.</text>
</comment>
<dbReference type="Proteomes" id="UP000030428">
    <property type="component" value="Unassembled WGS sequence"/>
</dbReference>
<keyword evidence="1" id="KW-0472">Membrane</keyword>
<feature type="transmembrane region" description="Helical" evidence="1">
    <location>
        <begin position="118"/>
        <end position="138"/>
    </location>
</feature>
<evidence type="ECO:0000313" key="3">
    <source>
        <dbReference type="EMBL" id="KHD06260.1"/>
    </source>
</evidence>
<dbReference type="EMBL" id="JSZA02000062">
    <property type="protein sequence ID" value="KHD06260.1"/>
    <property type="molecule type" value="Genomic_DNA"/>
</dbReference>
<dbReference type="GO" id="GO:0016747">
    <property type="term" value="F:acyltransferase activity, transferring groups other than amino-acyl groups"/>
    <property type="evidence" value="ECO:0007669"/>
    <property type="project" value="InterPro"/>
</dbReference>
<feature type="transmembrane region" description="Helical" evidence="1">
    <location>
        <begin position="304"/>
        <end position="325"/>
    </location>
</feature>
<protein>
    <recommendedName>
        <fullName evidence="2">Acyltransferase 3 domain-containing protein</fullName>
    </recommendedName>
</protein>
<proteinExistence type="predicted"/>
<feature type="transmembrane region" description="Helical" evidence="1">
    <location>
        <begin position="208"/>
        <end position="229"/>
    </location>
</feature>
<feature type="transmembrane region" description="Helical" evidence="1">
    <location>
        <begin position="7"/>
        <end position="26"/>
    </location>
</feature>
<evidence type="ECO:0000256" key="1">
    <source>
        <dbReference type="SAM" id="Phobius"/>
    </source>
</evidence>
<accession>A0A0A6P5V5</accession>
<dbReference type="GO" id="GO:0000271">
    <property type="term" value="P:polysaccharide biosynthetic process"/>
    <property type="evidence" value="ECO:0007669"/>
    <property type="project" value="TreeGrafter"/>
</dbReference>
<reference evidence="3 4" key="1">
    <citation type="journal article" date="2016" name="Front. Microbiol.">
        <title>Single-Cell (Meta-)Genomics of a Dimorphic Candidatus Thiomargarita nelsonii Reveals Genomic Plasticity.</title>
        <authorList>
            <person name="Flood B.E."/>
            <person name="Fliss P."/>
            <person name="Jones D.S."/>
            <person name="Dick G.J."/>
            <person name="Jain S."/>
            <person name="Kaster A.K."/>
            <person name="Winkel M."/>
            <person name="Mussmann M."/>
            <person name="Bailey J."/>
        </authorList>
    </citation>
    <scope>NUCLEOTIDE SEQUENCE [LARGE SCALE GENOMIC DNA]</scope>
    <source>
        <strain evidence="3">Hydrate Ridge</strain>
    </source>
</reference>
<feature type="transmembrane region" description="Helical" evidence="1">
    <location>
        <begin position="174"/>
        <end position="196"/>
    </location>
</feature>
<feature type="transmembrane region" description="Helical" evidence="1">
    <location>
        <begin position="271"/>
        <end position="292"/>
    </location>
</feature>
<feature type="transmembrane region" description="Helical" evidence="1">
    <location>
        <begin position="69"/>
        <end position="86"/>
    </location>
</feature>
<evidence type="ECO:0000259" key="2">
    <source>
        <dbReference type="Pfam" id="PF01757"/>
    </source>
</evidence>
<sequence length="345" mass="40226">MHPSIELFRGIAAWMVLTSHYASFFIQERSLLNFLQTGVDLFFIISGFVFAPAIEAGKIAVMPYLIRRFFRIYPLYLCSLFLYYWFSSSDPNQFSFFINHLFFLHTTHSVEEVNFFNIAYWTLPIEAEFYLLVPLFVIARYKYFIHIIFILAILLKTILTFTSAELSNPNLSSFLNFHLPGFLIEFMVGIILFKLYVKYRDKEIPIMYHVLIIIIAMSLLSGLSLFFIWQENDPVNGNLLFKSYFHFWCAISYAILLFPFLITLKKTDSFFYSACLFMGNISYGVYLFHNLMPQVLSGYNLSGLTGYLLCSCATVIITLVFYYIVENPSRLFGRKLSSALNTPRK</sequence>
<dbReference type="AlphaFoldDB" id="A0A0A6P5V5"/>
<dbReference type="PANTHER" id="PTHR23028:SF53">
    <property type="entry name" value="ACYL_TRANSF_3 DOMAIN-CONTAINING PROTEIN"/>
    <property type="match status" value="1"/>
</dbReference>
<dbReference type="Pfam" id="PF01757">
    <property type="entry name" value="Acyl_transf_3"/>
    <property type="match status" value="1"/>
</dbReference>
<feature type="transmembrane region" description="Helical" evidence="1">
    <location>
        <begin position="143"/>
        <end position="162"/>
    </location>
</feature>
<dbReference type="InterPro" id="IPR002656">
    <property type="entry name" value="Acyl_transf_3_dom"/>
</dbReference>
<organism evidence="3 4">
    <name type="scientific">Candidatus Thiomargarita nelsonii</name>
    <dbReference type="NCBI Taxonomy" id="1003181"/>
    <lineage>
        <taxon>Bacteria</taxon>
        <taxon>Pseudomonadati</taxon>
        <taxon>Pseudomonadota</taxon>
        <taxon>Gammaproteobacteria</taxon>
        <taxon>Thiotrichales</taxon>
        <taxon>Thiotrichaceae</taxon>
        <taxon>Thiomargarita</taxon>
    </lineage>
</organism>
<keyword evidence="1" id="KW-0812">Transmembrane</keyword>
<keyword evidence="4" id="KW-1185">Reference proteome</keyword>
<dbReference type="PANTHER" id="PTHR23028">
    <property type="entry name" value="ACETYLTRANSFERASE"/>
    <property type="match status" value="1"/>
</dbReference>
<name>A0A0A6P5V5_9GAMM</name>
<dbReference type="GO" id="GO:0016020">
    <property type="term" value="C:membrane"/>
    <property type="evidence" value="ECO:0007669"/>
    <property type="project" value="TreeGrafter"/>
</dbReference>